<accession>A0A2M9CNF7</accession>
<sequence length="313" mass="33767">MLALGTAALLGGCAVTGPDAEVTPTAESVYPQLRTYPDVPVLENVRYGTADEVPLLLDVCLPEEASEIDDDTPPRPAIVSVHGGSWARGDKANLNWRSVCQWLASEGFVAASVNYRLAPTYTFPAQIDDVRQAIGWLREPDQVDRYAIDPDRIALFGGSAGGNLAALLGTEGTGDWTEGTRVAAVAELSGPVDLTAAGQRTPDFEPVQLSYLGCPELAECEVAHDASPYYAIDPSDPPFFVGHSVDERIPVAQSEQFVKELRRHGVDTTFVTVEGTMHSIAMLDDPMRERIIAFYREKLADPVDAVVAEPLVE</sequence>
<feature type="domain" description="BD-FAE-like" evidence="2">
    <location>
        <begin position="72"/>
        <end position="261"/>
    </location>
</feature>
<reference evidence="3 4" key="1">
    <citation type="submission" date="2017-11" db="EMBL/GenBank/DDBJ databases">
        <title>Genomic Encyclopedia of Archaeal and Bacterial Type Strains, Phase II (KMG-II): From Individual Species to Whole Genera.</title>
        <authorList>
            <person name="Goeker M."/>
        </authorList>
    </citation>
    <scope>NUCLEOTIDE SEQUENCE [LARGE SCALE GENOMIC DNA]</scope>
    <source>
        <strain evidence="3 4">DSM 27393</strain>
    </source>
</reference>
<dbReference type="PANTHER" id="PTHR48081:SF13">
    <property type="entry name" value="ALPHA_BETA HYDROLASE"/>
    <property type="match status" value="1"/>
</dbReference>
<evidence type="ECO:0000259" key="2">
    <source>
        <dbReference type="Pfam" id="PF20434"/>
    </source>
</evidence>
<dbReference type="AlphaFoldDB" id="A0A2M9CNF7"/>
<comment type="caution">
    <text evidence="3">The sequence shown here is derived from an EMBL/GenBank/DDBJ whole genome shotgun (WGS) entry which is preliminary data.</text>
</comment>
<dbReference type="Proteomes" id="UP000228758">
    <property type="component" value="Unassembled WGS sequence"/>
</dbReference>
<name>A0A2M9CNF7_9MICO</name>
<dbReference type="InterPro" id="IPR050300">
    <property type="entry name" value="GDXG_lipolytic_enzyme"/>
</dbReference>
<dbReference type="InterPro" id="IPR029058">
    <property type="entry name" value="AB_hydrolase_fold"/>
</dbReference>
<keyword evidence="1" id="KW-0378">Hydrolase</keyword>
<dbReference type="InterPro" id="IPR049492">
    <property type="entry name" value="BD-FAE-like_dom"/>
</dbReference>
<organism evidence="3 4">
    <name type="scientific">Diaminobutyricimonas aerilata</name>
    <dbReference type="NCBI Taxonomy" id="1162967"/>
    <lineage>
        <taxon>Bacteria</taxon>
        <taxon>Bacillati</taxon>
        <taxon>Actinomycetota</taxon>
        <taxon>Actinomycetes</taxon>
        <taxon>Micrococcales</taxon>
        <taxon>Microbacteriaceae</taxon>
        <taxon>Diaminobutyricimonas</taxon>
    </lineage>
</organism>
<dbReference type="SUPFAM" id="SSF53474">
    <property type="entry name" value="alpha/beta-Hydrolases"/>
    <property type="match status" value="1"/>
</dbReference>
<proteinExistence type="predicted"/>
<dbReference type="GO" id="GO:0016787">
    <property type="term" value="F:hydrolase activity"/>
    <property type="evidence" value="ECO:0007669"/>
    <property type="project" value="UniProtKB-KW"/>
</dbReference>
<dbReference type="PANTHER" id="PTHR48081">
    <property type="entry name" value="AB HYDROLASE SUPERFAMILY PROTEIN C4A8.06C"/>
    <property type="match status" value="1"/>
</dbReference>
<dbReference type="Gene3D" id="3.40.50.1820">
    <property type="entry name" value="alpha/beta hydrolase"/>
    <property type="match status" value="1"/>
</dbReference>
<dbReference type="Pfam" id="PF20434">
    <property type="entry name" value="BD-FAE"/>
    <property type="match status" value="1"/>
</dbReference>
<dbReference type="EMBL" id="PGFF01000001">
    <property type="protein sequence ID" value="PJJ73445.1"/>
    <property type="molecule type" value="Genomic_DNA"/>
</dbReference>
<gene>
    <name evidence="3" type="ORF">CLV46_3037</name>
</gene>
<protein>
    <submittedName>
        <fullName evidence="3">Acetyl esterase/lipase</fullName>
    </submittedName>
</protein>
<evidence type="ECO:0000313" key="3">
    <source>
        <dbReference type="EMBL" id="PJJ73445.1"/>
    </source>
</evidence>
<keyword evidence="4" id="KW-1185">Reference proteome</keyword>
<evidence type="ECO:0000256" key="1">
    <source>
        <dbReference type="ARBA" id="ARBA00022801"/>
    </source>
</evidence>
<evidence type="ECO:0000313" key="4">
    <source>
        <dbReference type="Proteomes" id="UP000228758"/>
    </source>
</evidence>